<keyword evidence="3" id="KW-1185">Reference proteome</keyword>
<dbReference type="EMBL" id="VSFC01000005">
    <property type="protein sequence ID" value="TYA59668.1"/>
    <property type="molecule type" value="Genomic_DNA"/>
</dbReference>
<accession>A0A5D0GKY7</accession>
<keyword evidence="1" id="KW-0812">Transmembrane</keyword>
<dbReference type="Proteomes" id="UP000324550">
    <property type="component" value="Unassembled WGS sequence"/>
</dbReference>
<proteinExistence type="predicted"/>
<evidence type="ECO:0000313" key="3">
    <source>
        <dbReference type="Proteomes" id="UP000324550"/>
    </source>
</evidence>
<feature type="transmembrane region" description="Helical" evidence="1">
    <location>
        <begin position="21"/>
        <end position="42"/>
    </location>
</feature>
<comment type="caution">
    <text evidence="2">The sequence shown here is derived from an EMBL/GenBank/DDBJ whole genome shotgun (WGS) entry which is preliminary data.</text>
</comment>
<reference evidence="2 3" key="1">
    <citation type="submission" date="2019-08" db="EMBL/GenBank/DDBJ databases">
        <title>Formosa sediminis sp. nov., isolated from marine sediment.</title>
        <authorList>
            <person name="Cao W.R."/>
        </authorList>
    </citation>
    <scope>NUCLEOTIDE SEQUENCE [LARGE SCALE GENOMIC DNA]</scope>
    <source>
        <strain evidence="2 3">1494</strain>
    </source>
</reference>
<gene>
    <name evidence="2" type="ORF">FVF61_01040</name>
</gene>
<keyword evidence="1" id="KW-0472">Membrane</keyword>
<organism evidence="2 3">
    <name type="scientific">Formosa maritima</name>
    <dbReference type="NCBI Taxonomy" id="2592046"/>
    <lineage>
        <taxon>Bacteria</taxon>
        <taxon>Pseudomonadati</taxon>
        <taxon>Bacteroidota</taxon>
        <taxon>Flavobacteriia</taxon>
        <taxon>Flavobacteriales</taxon>
        <taxon>Flavobacteriaceae</taxon>
        <taxon>Formosa</taxon>
    </lineage>
</organism>
<evidence type="ECO:0000313" key="2">
    <source>
        <dbReference type="EMBL" id="TYA59668.1"/>
    </source>
</evidence>
<dbReference type="OrthoDB" id="821805at2"/>
<evidence type="ECO:0000256" key="1">
    <source>
        <dbReference type="SAM" id="Phobius"/>
    </source>
</evidence>
<protein>
    <submittedName>
        <fullName evidence="2">Uncharacterized protein</fullName>
    </submittedName>
</protein>
<name>A0A5D0GKY7_9FLAO</name>
<dbReference type="RefSeq" id="WP_148452359.1">
    <property type="nucleotide sequence ID" value="NZ_VSFC01000005.1"/>
</dbReference>
<dbReference type="AlphaFoldDB" id="A0A5D0GKY7"/>
<sequence>MIKFFRKIRYNLMEQNKTRKYFKYAIGEIILVVVGILIALQINTWNQDIINTSNEQNYLVGLKNDLEKQINAFNGSVEFGNIIIDIGESTLEDFSLTGNLLQIDSINSKLSKMMYSLSYPNIETTFNELNTTGQLNLIKEKSLRSKIIKYYQNSESNKESVNGNLQNVFYNQIFPTIKSSVIIHPENFRFNSKKINKALIREKLNVEFESNLVKPDKEFEIVNAISMVIIVTNTNIKHIQNSLEEAELLLKDINKELNND</sequence>
<keyword evidence="1" id="KW-1133">Transmembrane helix</keyword>